<reference evidence="1" key="1">
    <citation type="submission" date="2019-04" db="EMBL/GenBank/DDBJ databases">
        <title>Microbes associate with the intestines of laboratory mice.</title>
        <authorList>
            <person name="Navarre W."/>
            <person name="Wong E."/>
            <person name="Huang K."/>
            <person name="Tropini C."/>
            <person name="Ng K."/>
            <person name="Yu B."/>
        </authorList>
    </citation>
    <scope>NUCLEOTIDE SEQUENCE</scope>
    <source>
        <strain evidence="1">NM04_E33</strain>
    </source>
</reference>
<sequence length="219" mass="25183">MKRLIIVCEGPTENEFCLEMLAPILLKSDIYVEAPLIKKSNGGIVPWQAIKRQIETHLHEGDANVSMLVDYYGIKDSYNFPGWIESKDILSLTDRFQFLCDRMKADISPVLAPRFIPYMQIHEFESLLFSDINVFKDNFDKSEMNFSILEDANREFSNPEEINSRPSLAPSKRLTKAIPGYDKVLYGNYIAVETGLSRIMEKCPLFRQWITSLTSIQNS</sequence>
<dbReference type="Proteomes" id="UP000306319">
    <property type="component" value="Unassembled WGS sequence"/>
</dbReference>
<dbReference type="EMBL" id="SRYB01000013">
    <property type="protein sequence ID" value="TGY78441.1"/>
    <property type="molecule type" value="Genomic_DNA"/>
</dbReference>
<organism evidence="1 2">
    <name type="scientific">Lepagella muris</name>
    <dbReference type="NCBI Taxonomy" id="3032870"/>
    <lineage>
        <taxon>Bacteria</taxon>
        <taxon>Pseudomonadati</taxon>
        <taxon>Bacteroidota</taxon>
        <taxon>Bacteroidia</taxon>
        <taxon>Bacteroidales</taxon>
        <taxon>Muribaculaceae</taxon>
        <taxon>Lepagella</taxon>
    </lineage>
</organism>
<keyword evidence="2" id="KW-1185">Reference proteome</keyword>
<comment type="caution">
    <text evidence="1">The sequence shown here is derived from an EMBL/GenBank/DDBJ whole genome shotgun (WGS) entry which is preliminary data.</text>
</comment>
<evidence type="ECO:0000313" key="1">
    <source>
        <dbReference type="EMBL" id="TGY78441.1"/>
    </source>
</evidence>
<proteinExistence type="predicted"/>
<accession>A0AC61RG81</accession>
<gene>
    <name evidence="1" type="ORF">E5331_10120</name>
</gene>
<protein>
    <submittedName>
        <fullName evidence="1">DUF4276 family protein</fullName>
    </submittedName>
</protein>
<evidence type="ECO:0000313" key="2">
    <source>
        <dbReference type="Proteomes" id="UP000306319"/>
    </source>
</evidence>
<name>A0AC61RG81_9BACT</name>